<protein>
    <submittedName>
        <fullName evidence="1">Uncharacterized protein</fullName>
    </submittedName>
</protein>
<organism evidence="1 2">
    <name type="scientific">Pseudomonas jessenii</name>
    <dbReference type="NCBI Taxonomy" id="77298"/>
    <lineage>
        <taxon>Bacteria</taxon>
        <taxon>Pseudomonadati</taxon>
        <taxon>Pseudomonadota</taxon>
        <taxon>Gammaproteobacteria</taxon>
        <taxon>Pseudomonadales</taxon>
        <taxon>Pseudomonadaceae</taxon>
        <taxon>Pseudomonas</taxon>
    </lineage>
</organism>
<accession>A0A370S130</accession>
<evidence type="ECO:0000313" key="2">
    <source>
        <dbReference type="Proteomes" id="UP000255365"/>
    </source>
</evidence>
<sequence length="34" mass="4078">MKQVIVDILYQILIELLSQMLMRFVDWLAASPWL</sequence>
<dbReference type="Proteomes" id="UP000255365">
    <property type="component" value="Unassembled WGS sequence"/>
</dbReference>
<gene>
    <name evidence="1" type="ORF">DEU51_12562</name>
</gene>
<evidence type="ECO:0000313" key="1">
    <source>
        <dbReference type="EMBL" id="RDL13465.1"/>
    </source>
</evidence>
<proteinExistence type="predicted"/>
<dbReference type="AlphaFoldDB" id="A0A370S130"/>
<dbReference type="EMBL" id="QRAV01000025">
    <property type="protein sequence ID" value="RDL13465.1"/>
    <property type="molecule type" value="Genomic_DNA"/>
</dbReference>
<name>A0A370S130_PSEJE</name>
<reference evidence="1 2" key="1">
    <citation type="submission" date="2018-07" db="EMBL/GenBank/DDBJ databases">
        <title>Genome sequencing of rice bacterial endophytes.</title>
        <authorList>
            <person name="Venturi V."/>
        </authorList>
    </citation>
    <scope>NUCLEOTIDE SEQUENCE [LARGE SCALE GENOMIC DNA]</scope>
    <source>
        <strain evidence="1 2">E2333</strain>
    </source>
</reference>
<comment type="caution">
    <text evidence="1">The sequence shown here is derived from an EMBL/GenBank/DDBJ whole genome shotgun (WGS) entry which is preliminary data.</text>
</comment>